<dbReference type="InterPro" id="IPR046554">
    <property type="entry name" value="DUF6708"/>
</dbReference>
<accession>A0ABZ0Q846</accession>
<dbReference type="EMBL" id="CP138203">
    <property type="protein sequence ID" value="WPC72596.1"/>
    <property type="molecule type" value="Genomic_DNA"/>
</dbReference>
<evidence type="ECO:0000259" key="2">
    <source>
        <dbReference type="Pfam" id="PF20455"/>
    </source>
</evidence>
<evidence type="ECO:0000256" key="1">
    <source>
        <dbReference type="SAM" id="Phobius"/>
    </source>
</evidence>
<evidence type="ECO:0000313" key="3">
    <source>
        <dbReference type="EMBL" id="WPC72596.1"/>
    </source>
</evidence>
<protein>
    <submittedName>
        <fullName evidence="3">DUF6708 domain-containing protein</fullName>
    </submittedName>
</protein>
<evidence type="ECO:0000313" key="4">
    <source>
        <dbReference type="Proteomes" id="UP001304071"/>
    </source>
</evidence>
<reference evidence="3 4" key="1">
    <citation type="submission" date="2023-11" db="EMBL/GenBank/DDBJ databases">
        <title>Plant-associative lifestyle of Vibrio porteresiae and its evolutionary dynamics.</title>
        <authorList>
            <person name="Rameshkumar N."/>
            <person name="Kirti K."/>
        </authorList>
    </citation>
    <scope>NUCLEOTIDE SEQUENCE [LARGE SCALE GENOMIC DNA]</scope>
    <source>
        <strain evidence="3 4">MSSRF30</strain>
    </source>
</reference>
<feature type="domain" description="DUF6708" evidence="2">
    <location>
        <begin position="140"/>
        <end position="313"/>
    </location>
</feature>
<proteinExistence type="predicted"/>
<gene>
    <name evidence="3" type="ORF">R8Z52_10695</name>
</gene>
<name>A0ABZ0Q846_9VIBR</name>
<dbReference type="Proteomes" id="UP001304071">
    <property type="component" value="Chromosome 1"/>
</dbReference>
<dbReference type="RefSeq" id="WP_261892119.1">
    <property type="nucleotide sequence ID" value="NZ_AP024895.1"/>
</dbReference>
<feature type="transmembrane region" description="Helical" evidence="1">
    <location>
        <begin position="93"/>
        <end position="113"/>
    </location>
</feature>
<keyword evidence="1" id="KW-0812">Transmembrane</keyword>
<dbReference type="Pfam" id="PF20455">
    <property type="entry name" value="DUF6708"/>
    <property type="match status" value="1"/>
</dbReference>
<keyword evidence="4" id="KW-1185">Reference proteome</keyword>
<feature type="transmembrane region" description="Helical" evidence="1">
    <location>
        <begin position="125"/>
        <end position="145"/>
    </location>
</feature>
<keyword evidence="1" id="KW-1133">Transmembrane helix</keyword>
<organism evidence="3 4">
    <name type="scientific">Vibrio porteresiae DSM 19223</name>
    <dbReference type="NCBI Taxonomy" id="1123496"/>
    <lineage>
        <taxon>Bacteria</taxon>
        <taxon>Pseudomonadati</taxon>
        <taxon>Pseudomonadota</taxon>
        <taxon>Gammaproteobacteria</taxon>
        <taxon>Vibrionales</taxon>
        <taxon>Vibrionaceae</taxon>
        <taxon>Vibrio</taxon>
    </lineage>
</organism>
<sequence length="321" mass="37215">MASTIKKVGPNHWTAPAQYGYQPHFCVTEHGRKNYPLGAFVREEPLQPFNKRIDLDLDEDTENLGEFFDLFAASGHENFLDMRVESVNSRGKGVFLALFLGAIYFVCAVLVRMNSRAFADGDTGLFWLDWTVIGVLLGIALIDLFRPIATPVRFHKKNQEVYVWHKGVLYQIPWQECEISAMIMQSNMGYGHLSDGYDLALWLNPKHAVNKDLSDEKYRRLVLHNAASKHTSVYGYWEYIRRYMTGDGVIWFPISEEPRTATFDAKDFFSKGIILGLLFYILSIPALLFFKPHHLSLKFNPFRHKWPEQVHKWSSERCNWL</sequence>
<feature type="transmembrane region" description="Helical" evidence="1">
    <location>
        <begin position="268"/>
        <end position="290"/>
    </location>
</feature>
<keyword evidence="1" id="KW-0472">Membrane</keyword>